<accession>A0AAV4XT16</accession>
<gene>
    <name evidence="1" type="primary">AVEN_154591_1</name>
    <name evidence="1" type="ORF">CEXT_79711</name>
</gene>
<dbReference type="EMBL" id="BPLR01018282">
    <property type="protein sequence ID" value="GIY98350.1"/>
    <property type="molecule type" value="Genomic_DNA"/>
</dbReference>
<dbReference type="AlphaFoldDB" id="A0AAV4XT16"/>
<sequence>MVSASHTLPPTTISNASPIPSPALNVPIFFGKKNPHLFSIGWPYRSKAIFILLGWTLQPTVIIRELFCPHFLDFGVNKPTLFLATSRQKQYLFCFLCSTLEYQRRRYSAGLSRENFGIEKIA</sequence>
<organism evidence="1 2">
    <name type="scientific">Caerostris extrusa</name>
    <name type="common">Bark spider</name>
    <name type="synonym">Caerostris bankana</name>
    <dbReference type="NCBI Taxonomy" id="172846"/>
    <lineage>
        <taxon>Eukaryota</taxon>
        <taxon>Metazoa</taxon>
        <taxon>Ecdysozoa</taxon>
        <taxon>Arthropoda</taxon>
        <taxon>Chelicerata</taxon>
        <taxon>Arachnida</taxon>
        <taxon>Araneae</taxon>
        <taxon>Araneomorphae</taxon>
        <taxon>Entelegynae</taxon>
        <taxon>Araneoidea</taxon>
        <taxon>Araneidae</taxon>
        <taxon>Caerostris</taxon>
    </lineage>
</organism>
<comment type="caution">
    <text evidence="1">The sequence shown here is derived from an EMBL/GenBank/DDBJ whole genome shotgun (WGS) entry which is preliminary data.</text>
</comment>
<proteinExistence type="predicted"/>
<keyword evidence="2" id="KW-1185">Reference proteome</keyword>
<dbReference type="Proteomes" id="UP001054945">
    <property type="component" value="Unassembled WGS sequence"/>
</dbReference>
<name>A0AAV4XT16_CAEEX</name>
<evidence type="ECO:0000313" key="2">
    <source>
        <dbReference type="Proteomes" id="UP001054945"/>
    </source>
</evidence>
<evidence type="ECO:0000313" key="1">
    <source>
        <dbReference type="EMBL" id="GIY98350.1"/>
    </source>
</evidence>
<reference evidence="1 2" key="1">
    <citation type="submission" date="2021-06" db="EMBL/GenBank/DDBJ databases">
        <title>Caerostris extrusa draft genome.</title>
        <authorList>
            <person name="Kono N."/>
            <person name="Arakawa K."/>
        </authorList>
    </citation>
    <scope>NUCLEOTIDE SEQUENCE [LARGE SCALE GENOMIC DNA]</scope>
</reference>
<protein>
    <submittedName>
        <fullName evidence="1">Uncharacterized protein</fullName>
    </submittedName>
</protein>